<reference evidence="2 3" key="1">
    <citation type="journal article" date="2009" name="Stand. Genomic Sci.">
        <title>Complete genome sequence of Acidimicrobium ferrooxidans type strain (ICP).</title>
        <authorList>
            <person name="Clum A."/>
            <person name="Nolan M."/>
            <person name="Lang E."/>
            <person name="Glavina Del Rio T."/>
            <person name="Tice H."/>
            <person name="Copeland A."/>
            <person name="Cheng J.F."/>
            <person name="Lucas S."/>
            <person name="Chen F."/>
            <person name="Bruce D."/>
            <person name="Goodwin L."/>
            <person name="Pitluck S."/>
            <person name="Ivanova N."/>
            <person name="Mavrommatis K."/>
            <person name="Mikhailova N."/>
            <person name="Pati A."/>
            <person name="Chen A."/>
            <person name="Palaniappan K."/>
            <person name="Goker M."/>
            <person name="Spring S."/>
            <person name="Land M."/>
            <person name="Hauser L."/>
            <person name="Chang Y.J."/>
            <person name="Jeffries C.C."/>
            <person name="Chain P."/>
            <person name="Bristow J."/>
            <person name="Eisen J.A."/>
            <person name="Markowitz V."/>
            <person name="Hugenholtz P."/>
            <person name="Kyrpides N.C."/>
            <person name="Klenk H.P."/>
            <person name="Lapidus A."/>
        </authorList>
    </citation>
    <scope>NUCLEOTIDE SEQUENCE [LARGE SCALE GENOMIC DNA]</scope>
    <source>
        <strain evidence="3">DSM 10331 / JCM 15462 / NBRC 103882 / ICP</strain>
    </source>
</reference>
<proteinExistence type="predicted"/>
<gene>
    <name evidence="2" type="ordered locus">Afer_1273</name>
</gene>
<evidence type="ECO:0000313" key="2">
    <source>
        <dbReference type="EMBL" id="ACU54204.1"/>
    </source>
</evidence>
<dbReference type="STRING" id="525909.Afer_1273"/>
<dbReference type="eggNOG" id="ENOG5030WA0">
    <property type="taxonomic scope" value="Bacteria"/>
</dbReference>
<keyword evidence="3" id="KW-1185">Reference proteome</keyword>
<protein>
    <submittedName>
        <fullName evidence="2">DNA binding domain protein, excisionase family</fullName>
    </submittedName>
</protein>
<evidence type="ECO:0000313" key="3">
    <source>
        <dbReference type="Proteomes" id="UP000000771"/>
    </source>
</evidence>
<dbReference type="SUPFAM" id="SSF46955">
    <property type="entry name" value="Putative DNA-binding domain"/>
    <property type="match status" value="1"/>
</dbReference>
<dbReference type="GO" id="GO:0003677">
    <property type="term" value="F:DNA binding"/>
    <property type="evidence" value="ECO:0007669"/>
    <property type="project" value="InterPro"/>
</dbReference>
<dbReference type="InterPro" id="IPR041657">
    <property type="entry name" value="HTH_17"/>
</dbReference>
<feature type="domain" description="Helix-turn-helix" evidence="1">
    <location>
        <begin position="5"/>
        <end position="54"/>
    </location>
</feature>
<organism evidence="2 3">
    <name type="scientific">Acidimicrobium ferrooxidans (strain DSM 10331 / JCM 15462 / NBRC 103882 / ICP)</name>
    <dbReference type="NCBI Taxonomy" id="525909"/>
    <lineage>
        <taxon>Bacteria</taxon>
        <taxon>Bacillati</taxon>
        <taxon>Actinomycetota</taxon>
        <taxon>Acidimicrobiia</taxon>
        <taxon>Acidimicrobiales</taxon>
        <taxon>Acidimicrobiaceae</taxon>
        <taxon>Acidimicrobium</taxon>
    </lineage>
</organism>
<dbReference type="HOGENOM" id="CLU_2598042_0_0_11"/>
<dbReference type="KEGG" id="afo:Afer_1273"/>
<dbReference type="InterPro" id="IPR010093">
    <property type="entry name" value="SinI_DNA-bd"/>
</dbReference>
<dbReference type="Pfam" id="PF12728">
    <property type="entry name" value="HTH_17"/>
    <property type="match status" value="1"/>
</dbReference>
<name>C7LZP6_ACIFD</name>
<sequence>MENGWLGTREAAEELGISLRTLYRLIDDGAIVAYQIGRNLRIRRSDLDAFLESARVRPGALGSRRVHGASSMTSQSLLS</sequence>
<dbReference type="Proteomes" id="UP000000771">
    <property type="component" value="Chromosome"/>
</dbReference>
<accession>C7LZP6</accession>
<dbReference type="EMBL" id="CP001631">
    <property type="protein sequence ID" value="ACU54204.1"/>
    <property type="molecule type" value="Genomic_DNA"/>
</dbReference>
<dbReference type="AlphaFoldDB" id="C7LZP6"/>
<evidence type="ECO:0000259" key="1">
    <source>
        <dbReference type="Pfam" id="PF12728"/>
    </source>
</evidence>
<dbReference type="InterPro" id="IPR009061">
    <property type="entry name" value="DNA-bd_dom_put_sf"/>
</dbReference>
<dbReference type="NCBIfam" id="TIGR01764">
    <property type="entry name" value="excise"/>
    <property type="match status" value="1"/>
</dbReference>